<sequence length="325" mass="37365">MARSRQTIVSLEDTPYYHCCSRVVRKAFLCGIDNSTGENYEHRREWVDSRILELATIFAIDICAYAVMSNHLHVVLKVDADKAQKWSDKEVLIQWHKGFKGTLLTHKYLEEEDLNQFELQTVNECITEYRKRLIDISWFMRSLSEPIARMANKEDKCTGRFWEGRFKSQALLDEAAVLACMAYVDLNPIRAKMAVTPETSDYTSIKRRIHSAMKGEQPTELLQFVGNERLNMPNGLMFSVKDYIVLVEDTGRIIREDKRGAISSSSQDILNRLNIPADNWLKITTEFGALFKGAVGALPALTEYCEHLDRKRRQGAANCQRWLCA</sequence>
<comment type="caution">
    <text evidence="1">The sequence shown here is derived from an EMBL/GenBank/DDBJ whole genome shotgun (WGS) entry which is preliminary data.</text>
</comment>
<dbReference type="OrthoDB" id="9814067at2"/>
<dbReference type="GO" id="GO:0003677">
    <property type="term" value="F:DNA binding"/>
    <property type="evidence" value="ECO:0007669"/>
    <property type="project" value="InterPro"/>
</dbReference>
<reference evidence="1 2" key="1">
    <citation type="submission" date="2016-07" db="EMBL/GenBank/DDBJ databases">
        <title>Whole-genome of two Shewanella species isolated from a digestive organ of sea cucumber Apostichopus japonicus Selenka 1867.</title>
        <authorList>
            <person name="Hong H.-H."/>
            <person name="Choi H."/>
            <person name="Cheon S."/>
            <person name="Oh J.-S."/>
            <person name="Lee H.-G."/>
            <person name="Park C."/>
        </authorList>
    </citation>
    <scope>NUCLEOTIDE SEQUENCE [LARGE SCALE GENOMIC DNA]</scope>
    <source>
        <strain evidence="1 2">CSB03KR</strain>
    </source>
</reference>
<protein>
    <submittedName>
        <fullName evidence="1">Transposase</fullName>
    </submittedName>
</protein>
<evidence type="ECO:0000313" key="1">
    <source>
        <dbReference type="EMBL" id="OEG74931.1"/>
    </source>
</evidence>
<dbReference type="AlphaFoldDB" id="A0A1E5IWH9"/>
<dbReference type="GO" id="GO:0004803">
    <property type="term" value="F:transposase activity"/>
    <property type="evidence" value="ECO:0007669"/>
    <property type="project" value="InterPro"/>
</dbReference>
<dbReference type="InterPro" id="IPR036515">
    <property type="entry name" value="Transposase_17_sf"/>
</dbReference>
<dbReference type="GO" id="GO:0006313">
    <property type="term" value="P:DNA transposition"/>
    <property type="evidence" value="ECO:0007669"/>
    <property type="project" value="InterPro"/>
</dbReference>
<name>A0A1E5IWH9_SHECO</name>
<dbReference type="RefSeq" id="WP_069670481.1">
    <property type="nucleotide sequence ID" value="NZ_MCBT01000013.1"/>
</dbReference>
<accession>A0A1E5IWH9</accession>
<dbReference type="PANTHER" id="PTHR34322:SF2">
    <property type="entry name" value="TRANSPOSASE IS200-LIKE DOMAIN-CONTAINING PROTEIN"/>
    <property type="match status" value="1"/>
</dbReference>
<dbReference type="SUPFAM" id="SSF143422">
    <property type="entry name" value="Transposase IS200-like"/>
    <property type="match status" value="1"/>
</dbReference>
<dbReference type="EMBL" id="MCBT01000013">
    <property type="protein sequence ID" value="OEG74931.1"/>
    <property type="molecule type" value="Genomic_DNA"/>
</dbReference>
<evidence type="ECO:0000313" key="2">
    <source>
        <dbReference type="Proteomes" id="UP000095230"/>
    </source>
</evidence>
<dbReference type="Gene3D" id="3.30.70.1290">
    <property type="entry name" value="Transposase IS200-like"/>
    <property type="match status" value="1"/>
</dbReference>
<proteinExistence type="predicted"/>
<dbReference type="Proteomes" id="UP000095230">
    <property type="component" value="Unassembled WGS sequence"/>
</dbReference>
<organism evidence="1 2">
    <name type="scientific">Shewanella colwelliana</name>
    <name type="common">Alteromonas colwelliana</name>
    <dbReference type="NCBI Taxonomy" id="23"/>
    <lineage>
        <taxon>Bacteria</taxon>
        <taxon>Pseudomonadati</taxon>
        <taxon>Pseudomonadota</taxon>
        <taxon>Gammaproteobacteria</taxon>
        <taxon>Alteromonadales</taxon>
        <taxon>Shewanellaceae</taxon>
        <taxon>Shewanella</taxon>
    </lineage>
</organism>
<dbReference type="STRING" id="23.BEL05_12200"/>
<dbReference type="PANTHER" id="PTHR34322">
    <property type="entry name" value="TRANSPOSASE, Y1_TNP DOMAIN-CONTAINING"/>
    <property type="match status" value="1"/>
</dbReference>
<gene>
    <name evidence="1" type="ORF">BEL05_12200</name>
</gene>